<dbReference type="GO" id="GO:0071111">
    <property type="term" value="F:cyclic-guanylate-specific phosphodiesterase activity"/>
    <property type="evidence" value="ECO:0007669"/>
    <property type="project" value="InterPro"/>
</dbReference>
<feature type="domain" description="EAL" evidence="3">
    <location>
        <begin position="144"/>
        <end position="399"/>
    </location>
</feature>
<accession>A0A545TFQ3</accession>
<dbReference type="InterPro" id="IPR050706">
    <property type="entry name" value="Cyclic-di-GMP_PDE-like"/>
</dbReference>
<dbReference type="SMART" id="SM00448">
    <property type="entry name" value="REC"/>
    <property type="match status" value="1"/>
</dbReference>
<dbReference type="RefSeq" id="WP_142905220.1">
    <property type="nucleotide sequence ID" value="NZ_ML660095.1"/>
</dbReference>
<name>A0A545TFQ3_9GAMM</name>
<dbReference type="AlphaFoldDB" id="A0A545TFQ3"/>
<evidence type="ECO:0000259" key="3">
    <source>
        <dbReference type="PROSITE" id="PS50883"/>
    </source>
</evidence>
<evidence type="ECO:0000259" key="2">
    <source>
        <dbReference type="PROSITE" id="PS50110"/>
    </source>
</evidence>
<dbReference type="PANTHER" id="PTHR33121">
    <property type="entry name" value="CYCLIC DI-GMP PHOSPHODIESTERASE PDEF"/>
    <property type="match status" value="1"/>
</dbReference>
<keyword evidence="1" id="KW-0597">Phosphoprotein</keyword>
<dbReference type="OrthoDB" id="9812358at2"/>
<feature type="modified residue" description="4-aspartylphosphate" evidence="1">
    <location>
        <position position="53"/>
    </location>
</feature>
<dbReference type="SUPFAM" id="SSF141868">
    <property type="entry name" value="EAL domain-like"/>
    <property type="match status" value="1"/>
</dbReference>
<reference evidence="4 5" key="1">
    <citation type="submission" date="2019-06" db="EMBL/GenBank/DDBJ databases">
        <title>Whole genome sequence for Cellvibrionaceae sp. R142.</title>
        <authorList>
            <person name="Wang G."/>
        </authorList>
    </citation>
    <scope>NUCLEOTIDE SEQUENCE [LARGE SCALE GENOMIC DNA]</scope>
    <source>
        <strain evidence="4 5">R142</strain>
    </source>
</reference>
<dbReference type="Proteomes" id="UP000319732">
    <property type="component" value="Unassembled WGS sequence"/>
</dbReference>
<dbReference type="GO" id="GO:0000160">
    <property type="term" value="P:phosphorelay signal transduction system"/>
    <property type="evidence" value="ECO:0007669"/>
    <property type="project" value="InterPro"/>
</dbReference>
<sequence>MNQTLLLVDDEAQVRRALRRSLAADGYRILEADCGARALKLLAANRVDVILTDQRMPEMSGAELLRRARRDYPETLRIMVSGQCDVDSLAQAVNDADLHRFVHKPWDDLRLRGIIQKILKAPRRGPVKQAPKAEPALQPTRPSPLSLVTDFNQALQEGHIIQSYLPVITAGHGEMTAVEAALRWQHPDLGTAQHEDLMVLGDTCNADKVLNTRYLCDGLEQLRQWHACKLDHLQMVVRLSERMLANPFTPQLIRQLLCDHGVSPTSLILACSAINIRQAPDDICGTLQKLRQTGVTLCIDDFRLDQANMMLLESLPIGLLRFNHGNCPYSNTSGIADPSACQALVDYAHARGIKVIAGGIEKTNCHYQLLISGCDYLQGSLYGETGQLCDQSQVLLTPEAIQDRYH</sequence>
<evidence type="ECO:0000313" key="4">
    <source>
        <dbReference type="EMBL" id="TQV76011.1"/>
    </source>
</evidence>
<keyword evidence="5" id="KW-1185">Reference proteome</keyword>
<protein>
    <submittedName>
        <fullName evidence="4">EAL domain-containing protein</fullName>
    </submittedName>
</protein>
<dbReference type="Pfam" id="PF00072">
    <property type="entry name" value="Response_reg"/>
    <property type="match status" value="1"/>
</dbReference>
<evidence type="ECO:0000256" key="1">
    <source>
        <dbReference type="PROSITE-ProRule" id="PRU00169"/>
    </source>
</evidence>
<dbReference type="Gene3D" id="3.20.20.450">
    <property type="entry name" value="EAL domain"/>
    <property type="match status" value="1"/>
</dbReference>
<dbReference type="InterPro" id="IPR035919">
    <property type="entry name" value="EAL_sf"/>
</dbReference>
<dbReference type="PROSITE" id="PS50110">
    <property type="entry name" value="RESPONSE_REGULATORY"/>
    <property type="match status" value="1"/>
</dbReference>
<dbReference type="InterPro" id="IPR011006">
    <property type="entry name" value="CheY-like_superfamily"/>
</dbReference>
<feature type="domain" description="Response regulatory" evidence="2">
    <location>
        <begin position="4"/>
        <end position="119"/>
    </location>
</feature>
<dbReference type="PROSITE" id="PS50883">
    <property type="entry name" value="EAL"/>
    <property type="match status" value="1"/>
</dbReference>
<proteinExistence type="predicted"/>
<dbReference type="PANTHER" id="PTHR33121:SF70">
    <property type="entry name" value="SIGNALING PROTEIN YKOW"/>
    <property type="match status" value="1"/>
</dbReference>
<dbReference type="SUPFAM" id="SSF52172">
    <property type="entry name" value="CheY-like"/>
    <property type="match status" value="1"/>
</dbReference>
<dbReference type="EMBL" id="VHSG01000015">
    <property type="protein sequence ID" value="TQV76011.1"/>
    <property type="molecule type" value="Genomic_DNA"/>
</dbReference>
<dbReference type="Gene3D" id="3.40.50.2300">
    <property type="match status" value="1"/>
</dbReference>
<dbReference type="InterPro" id="IPR001633">
    <property type="entry name" value="EAL_dom"/>
</dbReference>
<gene>
    <name evidence="4" type="ORF">FKG94_15485</name>
</gene>
<dbReference type="SMART" id="SM00052">
    <property type="entry name" value="EAL"/>
    <property type="match status" value="1"/>
</dbReference>
<comment type="caution">
    <text evidence="4">The sequence shown here is derived from an EMBL/GenBank/DDBJ whole genome shotgun (WGS) entry which is preliminary data.</text>
</comment>
<dbReference type="Pfam" id="PF00563">
    <property type="entry name" value="EAL"/>
    <property type="match status" value="1"/>
</dbReference>
<dbReference type="InterPro" id="IPR001789">
    <property type="entry name" value="Sig_transdc_resp-reg_receiver"/>
</dbReference>
<organism evidence="4 5">
    <name type="scientific">Exilibacterium tricleocarpae</name>
    <dbReference type="NCBI Taxonomy" id="2591008"/>
    <lineage>
        <taxon>Bacteria</taxon>
        <taxon>Pseudomonadati</taxon>
        <taxon>Pseudomonadota</taxon>
        <taxon>Gammaproteobacteria</taxon>
        <taxon>Cellvibrionales</taxon>
        <taxon>Cellvibrionaceae</taxon>
        <taxon>Exilibacterium</taxon>
    </lineage>
</organism>
<dbReference type="CDD" id="cd17569">
    <property type="entry name" value="REC_HupR-like"/>
    <property type="match status" value="1"/>
</dbReference>
<evidence type="ECO:0000313" key="5">
    <source>
        <dbReference type="Proteomes" id="UP000319732"/>
    </source>
</evidence>
<dbReference type="CDD" id="cd01948">
    <property type="entry name" value="EAL"/>
    <property type="match status" value="1"/>
</dbReference>